<dbReference type="PROSITE" id="PS51724">
    <property type="entry name" value="SPOR"/>
    <property type="match status" value="1"/>
</dbReference>
<dbReference type="Gene3D" id="3.30.70.1070">
    <property type="entry name" value="Sporulation related repeat"/>
    <property type="match status" value="1"/>
</dbReference>
<keyword evidence="1" id="KW-0812">Transmembrane</keyword>
<keyword evidence="1" id="KW-1133">Transmembrane helix</keyword>
<sequence length="203" mass="22714">MKSPAKFFSTFIIFILAVVGLFFSSTISFNFFSDKENIFLKKIISSKPKNMKDKQALVESGISTPEDFTFFDTLDDPAMKKYLALNGSIVSLKDENYYKSNDLTPRVNGSPASKVTQPVSGNFSISGARKLKGQNQSEPLTSGFVLQVGSFQEFQRADDLKNKLINSDYSVFISSTWVEEKRKALHRVFVGTFLKKIDAEKAA</sequence>
<reference evidence="3" key="1">
    <citation type="submission" date="2018-05" db="EMBL/GenBank/DDBJ databases">
        <authorList>
            <person name="Lanie J.A."/>
            <person name="Ng W.-L."/>
            <person name="Kazmierczak K.M."/>
            <person name="Andrzejewski T.M."/>
            <person name="Davidsen T.M."/>
            <person name="Wayne K.J."/>
            <person name="Tettelin H."/>
            <person name="Glass J.I."/>
            <person name="Rusch D."/>
            <person name="Podicherti R."/>
            <person name="Tsui H.-C.T."/>
            <person name="Winkler M.E."/>
        </authorList>
    </citation>
    <scope>NUCLEOTIDE SEQUENCE</scope>
</reference>
<evidence type="ECO:0000256" key="1">
    <source>
        <dbReference type="SAM" id="Phobius"/>
    </source>
</evidence>
<feature type="transmembrane region" description="Helical" evidence="1">
    <location>
        <begin position="12"/>
        <end position="32"/>
    </location>
</feature>
<dbReference type="InterPro" id="IPR007730">
    <property type="entry name" value="SPOR-like_dom"/>
</dbReference>
<protein>
    <recommendedName>
        <fullName evidence="2">SPOR domain-containing protein</fullName>
    </recommendedName>
</protein>
<keyword evidence="1" id="KW-0472">Membrane</keyword>
<feature type="domain" description="SPOR" evidence="2">
    <location>
        <begin position="138"/>
        <end position="203"/>
    </location>
</feature>
<accession>A0A381VIX8</accession>
<dbReference type="Pfam" id="PF05036">
    <property type="entry name" value="SPOR"/>
    <property type="match status" value="1"/>
</dbReference>
<dbReference type="AlphaFoldDB" id="A0A381VIX8"/>
<evidence type="ECO:0000313" key="3">
    <source>
        <dbReference type="EMBL" id="SVA39971.1"/>
    </source>
</evidence>
<name>A0A381VIX8_9ZZZZ</name>
<dbReference type="GO" id="GO:0042834">
    <property type="term" value="F:peptidoglycan binding"/>
    <property type="evidence" value="ECO:0007669"/>
    <property type="project" value="InterPro"/>
</dbReference>
<dbReference type="EMBL" id="UINC01008894">
    <property type="protein sequence ID" value="SVA39971.1"/>
    <property type="molecule type" value="Genomic_DNA"/>
</dbReference>
<proteinExistence type="predicted"/>
<feature type="non-terminal residue" evidence="3">
    <location>
        <position position="203"/>
    </location>
</feature>
<dbReference type="SUPFAM" id="SSF110997">
    <property type="entry name" value="Sporulation related repeat"/>
    <property type="match status" value="1"/>
</dbReference>
<gene>
    <name evidence="3" type="ORF">METZ01_LOCUS92825</name>
</gene>
<evidence type="ECO:0000259" key="2">
    <source>
        <dbReference type="PROSITE" id="PS51724"/>
    </source>
</evidence>
<organism evidence="3">
    <name type="scientific">marine metagenome</name>
    <dbReference type="NCBI Taxonomy" id="408172"/>
    <lineage>
        <taxon>unclassified sequences</taxon>
        <taxon>metagenomes</taxon>
        <taxon>ecological metagenomes</taxon>
    </lineage>
</organism>
<dbReference type="InterPro" id="IPR036680">
    <property type="entry name" value="SPOR-like_sf"/>
</dbReference>